<dbReference type="SMART" id="SM00327">
    <property type="entry name" value="VWA"/>
    <property type="match status" value="1"/>
</dbReference>
<dbReference type="Pfam" id="PF13519">
    <property type="entry name" value="VWA_2"/>
    <property type="match status" value="1"/>
</dbReference>
<dbReference type="InterPro" id="IPR001434">
    <property type="entry name" value="OmcB-like_DUF11"/>
</dbReference>
<organism evidence="3 4">
    <name type="scientific">Xanthobacter tagetidis</name>
    <dbReference type="NCBI Taxonomy" id="60216"/>
    <lineage>
        <taxon>Bacteria</taxon>
        <taxon>Pseudomonadati</taxon>
        <taxon>Pseudomonadota</taxon>
        <taxon>Alphaproteobacteria</taxon>
        <taxon>Hyphomicrobiales</taxon>
        <taxon>Xanthobacteraceae</taxon>
        <taxon>Xanthobacter</taxon>
    </lineage>
</organism>
<dbReference type="Gene3D" id="2.60.40.1170">
    <property type="entry name" value="Mu homology domain, subdomain B"/>
    <property type="match status" value="1"/>
</dbReference>
<keyword evidence="1" id="KW-0732">Signal</keyword>
<dbReference type="Gene3D" id="3.40.50.410">
    <property type="entry name" value="von Willebrand factor, type A domain"/>
    <property type="match status" value="1"/>
</dbReference>
<dbReference type="InterPro" id="IPR047589">
    <property type="entry name" value="DUF11_rpt"/>
</dbReference>
<reference evidence="3 4" key="1">
    <citation type="submission" date="2018-10" db="EMBL/GenBank/DDBJ databases">
        <title>Xanthobacter tagetidis genome sequencing and assembly.</title>
        <authorList>
            <person name="Maclea K.S."/>
            <person name="Goen A.E."/>
            <person name="Fatima S.A."/>
        </authorList>
    </citation>
    <scope>NUCLEOTIDE SEQUENCE [LARGE SCALE GENOMIC DNA]</scope>
    <source>
        <strain evidence="3 4">ATCC 700314</strain>
    </source>
</reference>
<dbReference type="CDD" id="cd00198">
    <property type="entry name" value="vWFA"/>
    <property type="match status" value="1"/>
</dbReference>
<dbReference type="InterPro" id="IPR036465">
    <property type="entry name" value="vWFA_dom_sf"/>
</dbReference>
<evidence type="ECO:0000313" key="4">
    <source>
        <dbReference type="Proteomes" id="UP000269692"/>
    </source>
</evidence>
<feature type="chain" id="PRO_5018248948" evidence="1">
    <location>
        <begin position="24"/>
        <end position="1637"/>
    </location>
</feature>
<dbReference type="Proteomes" id="UP000269692">
    <property type="component" value="Unassembled WGS sequence"/>
</dbReference>
<dbReference type="EMBL" id="RCTF01000010">
    <property type="protein sequence ID" value="RLP77604.1"/>
    <property type="molecule type" value="Genomic_DNA"/>
</dbReference>
<gene>
    <name evidence="3" type="ORF">D9R14_13095</name>
</gene>
<keyword evidence="4" id="KW-1185">Reference proteome</keyword>
<sequence length="1637" mass="166313">MSRASLHAAFVAVLLLGPPGIAAGQPAPPPLIGLGDAVVAGFAGTVVPDPTQPRLPGRSVADLTFIDPDGASARILNIGNAGAPWNAAVMSAPSRLDIPARTIGQVFGVALDDAPAPNAYLAATSAFGLAIVGRGPAGSPERRRQGGPGTSWMAGQFGLELSGGPGSIYRVDGVTGAVTLFAEVMLNGAANPAAGLGNLAYDAASRQLFVPDLHTGMIHRLSVESGAEPGPAFDHGVQGRSAAGLPPVAFDPAARPNIASARFKVDDPSTWGFAPPARRVFAVAVRDGRLFYSVNNGADAEAPQVWSVGLTREGGFGDDARIELTLPAAPGPYPVTDIVFSHRGAMILAQRAPLAASWDFSTFTRPGEPRVLRYVLETPDDPATPSRWVREPEEYAVGFAGTFRNANGGVDLGYGYGPDGMRVTSAGCESTLWATGQKLRDAPALRDRLERGGPLLVDGLQASPAGQVRSFNAPPETTYFVDYDGRPAGPGDAGHMGGVRIRKAPCAPPAAWYGGPLYPYAPPYVVVVSDPPFWPPGVCPPGAGWGGPFGGCGGIDGGCPWGVGPGGWCGPIVIDCKINPDPKLCPLPPVDLKLEKTVAGEPKYDPGTGLWTIAFTLTVSNAGAPFAPGASIVISDPVPTGMTFTSATGTGWLCIPAPPLSSGNLNCRHNFGPGFLAAGASVAPLTVTATVKEPGKYENCGTAGLWPGAPYFEASLDNNKACATVEVKKLPVDVAIKKTGKTTAGSGGPVGETATGLSYTLAVTNVGPGFAGAGAITVTDVVPAGITFTAITAPSDWTCTPAPIAAGATLTCTYNGTGPSAPGDSLGAIGITATATGSGPWENCTNAAIAPATGTDANLDDNKSCVTLKKDDEFDDPDDPPPVPKMCGVNVIFVVDESGSVGSAAGQVTSALTNAASILNTNGAQAAVIHFSDAAQLVQPMSTSTWGSIASGYAPVGGTNWEAGLAAAAALLPGPPPGTIVVFITDGVPNAALDGSGSTFYTDSVTATNEAIPVVNQIYAAGVPVIGIGIGSVSTHLNALLGGNVQMTTFGGLSGALTGLAKQLCPSLYLSKSISPSYINLHDTPNVTEVTVTLSLTNTAGNLTNVVVQDDLPSQLTTPTIVSTSATPPSSAVAGDPVVWTIPAMAQGDTATLTFKVTLAPSAAIPTDGSWLCYNNFAQVTAVGSGTVGSVPNNMANAETGPVHESDEARARVCLRNYDPPDPVPCTTPYLWVKKSPLNEVCRPPVQGVESALPCKFTVTVTAQCTNFSGPVLFGDGLFSGSSPNPIPIASITSNPPVNCTWTSGSPSTCADPSVSLALGQSITFTVTLGGPIPAGTYRNCFVADGKTPVPTTYPAAYADVNPGTSPSGGQWGHCANFVVAEPAPAIAGCPPGQSRVDGKCVRVAPPPPPPPVLCPSGTQLRFGTCVKVDACAPPRVPGPTGACACPPGTLERGRDCVKAPACPPPQVLTAKGCECPQGTVLRGRACVNVPACAAPRVLGPQGNCDCPIGTRARGRECVRIPSCAPPRIATASGGCRCPEGLIERGGACVRPPPACAKPRIVNPAGQCVCPPGLEQRGGACVKPVPETVRCTPPAFPDRSGRSCLCPQNMRSTGRSCVPIPGRQGPDVPRGSAVPFR</sequence>
<dbReference type="PROSITE" id="PS50234">
    <property type="entry name" value="VWFA"/>
    <property type="match status" value="1"/>
</dbReference>
<name>A0A3L7AC95_9HYPH</name>
<comment type="caution">
    <text evidence="3">The sequence shown here is derived from an EMBL/GenBank/DDBJ whole genome shotgun (WGS) entry which is preliminary data.</text>
</comment>
<dbReference type="OrthoDB" id="8433035at2"/>
<feature type="domain" description="VWFA" evidence="2">
    <location>
        <begin position="890"/>
        <end position="1064"/>
    </location>
</feature>
<evidence type="ECO:0000259" key="2">
    <source>
        <dbReference type="PROSITE" id="PS50234"/>
    </source>
</evidence>
<proteinExistence type="predicted"/>
<dbReference type="SUPFAM" id="SSF53300">
    <property type="entry name" value="vWA-like"/>
    <property type="match status" value="1"/>
</dbReference>
<dbReference type="InterPro" id="IPR002035">
    <property type="entry name" value="VWF_A"/>
</dbReference>
<accession>A0A3L7AC95</accession>
<dbReference type="NCBIfam" id="TIGR01451">
    <property type="entry name" value="B_ant_repeat"/>
    <property type="match status" value="1"/>
</dbReference>
<evidence type="ECO:0000313" key="3">
    <source>
        <dbReference type="EMBL" id="RLP77604.1"/>
    </source>
</evidence>
<evidence type="ECO:0000256" key="1">
    <source>
        <dbReference type="SAM" id="SignalP"/>
    </source>
</evidence>
<dbReference type="SUPFAM" id="SSF75011">
    <property type="entry name" value="3-carboxy-cis,cis-mucoante lactonizing enzyme"/>
    <property type="match status" value="1"/>
</dbReference>
<dbReference type="Pfam" id="PF01345">
    <property type="entry name" value="DUF11"/>
    <property type="match status" value="3"/>
</dbReference>
<feature type="signal peptide" evidence="1">
    <location>
        <begin position="1"/>
        <end position="23"/>
    </location>
</feature>
<dbReference type="RefSeq" id="WP_121623783.1">
    <property type="nucleotide sequence ID" value="NZ_JACIIW010000001.1"/>
</dbReference>
<protein>
    <submittedName>
        <fullName evidence="3">DUF11 domain-containing protein</fullName>
    </submittedName>
</protein>